<keyword evidence="1" id="KW-0175">Coiled coil</keyword>
<dbReference type="Proteomes" id="UP000515789">
    <property type="component" value="Chromosome"/>
</dbReference>
<dbReference type="GeneID" id="75053539"/>
<keyword evidence="2" id="KW-0812">Transmembrane</keyword>
<dbReference type="EMBL" id="CP039126">
    <property type="protein sequence ID" value="QMW80949.1"/>
    <property type="molecule type" value="Genomic_DNA"/>
</dbReference>
<keyword evidence="4" id="KW-0413">Isomerase</keyword>
<name>A0A7G5N256_9FIRM</name>
<evidence type="ECO:0000256" key="1">
    <source>
        <dbReference type="SAM" id="Coils"/>
    </source>
</evidence>
<evidence type="ECO:0000259" key="3">
    <source>
        <dbReference type="Pfam" id="PF13145"/>
    </source>
</evidence>
<organism evidence="4 5">
    <name type="scientific">Blautia producta</name>
    <dbReference type="NCBI Taxonomy" id="33035"/>
    <lineage>
        <taxon>Bacteria</taxon>
        <taxon>Bacillati</taxon>
        <taxon>Bacillota</taxon>
        <taxon>Clostridia</taxon>
        <taxon>Lachnospirales</taxon>
        <taxon>Lachnospiraceae</taxon>
        <taxon>Blautia</taxon>
    </lineage>
</organism>
<feature type="coiled-coil region" evidence="1">
    <location>
        <begin position="157"/>
        <end position="220"/>
    </location>
</feature>
<dbReference type="Pfam" id="PF13145">
    <property type="entry name" value="Rotamase_2"/>
    <property type="match status" value="1"/>
</dbReference>
<keyword evidence="2" id="KW-1133">Transmembrane helix</keyword>
<dbReference type="InterPro" id="IPR000297">
    <property type="entry name" value="PPIase_PpiC"/>
</dbReference>
<dbReference type="RefSeq" id="WP_018596972.1">
    <property type="nucleotide sequence ID" value="NZ_AP031416.1"/>
</dbReference>
<protein>
    <submittedName>
        <fullName evidence="4">Peptidyl-prolyl cis-trans isomerase</fullName>
    </submittedName>
</protein>
<evidence type="ECO:0000256" key="2">
    <source>
        <dbReference type="SAM" id="Phobius"/>
    </source>
</evidence>
<evidence type="ECO:0000313" key="5">
    <source>
        <dbReference type="Proteomes" id="UP000515789"/>
    </source>
</evidence>
<keyword evidence="2" id="KW-0472">Membrane</keyword>
<feature type="transmembrane region" description="Helical" evidence="2">
    <location>
        <begin position="6"/>
        <end position="27"/>
    </location>
</feature>
<dbReference type="GO" id="GO:0003755">
    <property type="term" value="F:peptidyl-prolyl cis-trans isomerase activity"/>
    <property type="evidence" value="ECO:0007669"/>
    <property type="project" value="InterPro"/>
</dbReference>
<dbReference type="AlphaFoldDB" id="A0A7G5N256"/>
<reference evidence="4 5" key="1">
    <citation type="submission" date="2019-04" db="EMBL/GenBank/DDBJ databases">
        <authorList>
            <person name="Schori C."/>
            <person name="Ahrens C."/>
        </authorList>
    </citation>
    <scope>NUCLEOTIDE SEQUENCE [LARGE SCALE GENOMIC DNA]</scope>
    <source>
        <strain evidence="4 5">DSM 2950</strain>
    </source>
</reference>
<accession>A0A7G5N256</accession>
<proteinExistence type="predicted"/>
<feature type="domain" description="PpiC" evidence="3">
    <location>
        <begin position="174"/>
        <end position="298"/>
    </location>
</feature>
<evidence type="ECO:0000313" key="4">
    <source>
        <dbReference type="EMBL" id="QMW80949.1"/>
    </source>
</evidence>
<sequence length="345" mass="39376">MRKKYIVNIVFGIVLLLLAGLIFYLRLRKPEELRTVMEINGQEVAKEEYQIVIKRYQAQVKSQYSTEEANQKDFWTTEKDGRTPLAVIMSLAEEDLIQKKTAASMAKEKGIDADMDYTSIKASLEKENTSRSGKEDSGNVMYGLSSYTEGDYYQYVYTELEAQLMEVLKKEQDITREELEAAYQESRDAYSYETGVTMLIAETKSENAALLQDAVKAMEEGKSREELTEVFPDISFYELEMNTLDTQEGKSGVYSIRWILASAMREGEISQLFTAGQNSLVMKCLKREDDGVLPFDRIEGTLKSQMQTKKASSVIENEVKKAEVKEKRSRLEAAAKEILLQQQDE</sequence>
<gene>
    <name evidence="4" type="ORF">E5259_27135</name>
</gene>